<proteinExistence type="predicted"/>
<sequence>MKISAYDVRLGEIYYRYLLELARDSGGATIRYGKLVERAKRDFPDDELVQSAIPLSIGKRLLMIEMFCAKHELPNLACLAVNASGQPGRGYKANWEEEKERVAKFDWESCEQDWAMHVNEWRTAAQRPPKLVKRSREDAETEFMAHWHADAVSEKPLYPNRLDNHIKEEILKALVKGHWPEDAFQVAVIDA</sequence>
<protein>
    <submittedName>
        <fullName evidence="1">Uncharacterized protein</fullName>
    </submittedName>
</protein>
<name>A0A158FI03_9BURK</name>
<organism evidence="1 2">
    <name type="scientific">Caballeronia telluris</name>
    <dbReference type="NCBI Taxonomy" id="326475"/>
    <lineage>
        <taxon>Bacteria</taxon>
        <taxon>Pseudomonadati</taxon>
        <taxon>Pseudomonadota</taxon>
        <taxon>Betaproteobacteria</taxon>
        <taxon>Burkholderiales</taxon>
        <taxon>Burkholderiaceae</taxon>
        <taxon>Caballeronia</taxon>
    </lineage>
</organism>
<comment type="caution">
    <text evidence="1">The sequence shown here is derived from an EMBL/GenBank/DDBJ whole genome shotgun (WGS) entry which is preliminary data.</text>
</comment>
<dbReference type="AlphaFoldDB" id="A0A158FI03"/>
<evidence type="ECO:0000313" key="2">
    <source>
        <dbReference type="Proteomes" id="UP000054717"/>
    </source>
</evidence>
<keyword evidence="2" id="KW-1185">Reference proteome</keyword>
<dbReference type="EMBL" id="FCNZ02000003">
    <property type="protein sequence ID" value="SAL19576.1"/>
    <property type="molecule type" value="Genomic_DNA"/>
</dbReference>
<gene>
    <name evidence="1" type="ORF">AWB66_00947</name>
</gene>
<accession>A0A158FI03</accession>
<dbReference type="RefSeq" id="WP_087629126.1">
    <property type="nucleotide sequence ID" value="NZ_FCNZ02000003.1"/>
</dbReference>
<dbReference type="Proteomes" id="UP000054717">
    <property type="component" value="Unassembled WGS sequence"/>
</dbReference>
<evidence type="ECO:0000313" key="1">
    <source>
        <dbReference type="EMBL" id="SAL19576.1"/>
    </source>
</evidence>
<reference evidence="1" key="1">
    <citation type="submission" date="2016-01" db="EMBL/GenBank/DDBJ databases">
        <authorList>
            <person name="Peeters Charlotte."/>
        </authorList>
    </citation>
    <scope>NUCLEOTIDE SEQUENCE</scope>
    <source>
        <strain evidence="1">LMG 22936</strain>
    </source>
</reference>